<feature type="compositionally biased region" description="Polar residues" evidence="1">
    <location>
        <begin position="75"/>
        <end position="84"/>
    </location>
</feature>
<dbReference type="Proteomes" id="UP001273209">
    <property type="component" value="Unassembled WGS sequence"/>
</dbReference>
<dbReference type="RefSeq" id="XP_062760296.1">
    <property type="nucleotide sequence ID" value="XM_062904405.1"/>
</dbReference>
<evidence type="ECO:0000256" key="1">
    <source>
        <dbReference type="SAM" id="MobiDB-lite"/>
    </source>
</evidence>
<evidence type="ECO:0000313" key="3">
    <source>
        <dbReference type="Proteomes" id="UP001273209"/>
    </source>
</evidence>
<name>A0AAE1M9P8_9HYPO</name>
<dbReference type="GeneID" id="87914727"/>
<comment type="caution">
    <text evidence="2">The sequence shown here is derived from an EMBL/GenBank/DDBJ whole genome shotgun (WGS) entry which is preliminary data.</text>
</comment>
<protein>
    <submittedName>
        <fullName evidence="2">Uncharacterized protein</fullName>
    </submittedName>
</protein>
<proteinExistence type="predicted"/>
<dbReference type="EMBL" id="JAWRVG010000002">
    <property type="protein sequence ID" value="KAK4084592.1"/>
    <property type="molecule type" value="Genomic_DNA"/>
</dbReference>
<evidence type="ECO:0000313" key="2">
    <source>
        <dbReference type="EMBL" id="KAK4084592.1"/>
    </source>
</evidence>
<reference evidence="2" key="1">
    <citation type="submission" date="2023-11" db="EMBL/GenBank/DDBJ databases">
        <title>The genome sequences of three competitors of mushroom-forming fungi.</title>
        <authorList>
            <person name="Beijen E."/>
            <person name="Ohm R.A."/>
        </authorList>
    </citation>
    <scope>NUCLEOTIDE SEQUENCE</scope>
    <source>
        <strain evidence="2">CBS 100526</strain>
    </source>
</reference>
<sequence length="158" mass="16356">MRGLSPGALHRTAAQASPPATHILASSLAASTSSSTSSCSSRPPLRSIAGSAFIRPTARSIGLQSQGPGQAGRLVQTSSSTQATPDPGSRTDLGAVACASKPTEIFSSPCADIHHEQQKERRQHLPASLVCAFLHCVLLPVAYEYRGDSLDSCMSPSS</sequence>
<dbReference type="AlphaFoldDB" id="A0AAE1M9P8"/>
<gene>
    <name evidence="2" type="ORF">Triagg1_1072</name>
</gene>
<organism evidence="2 3">
    <name type="scientific">Trichoderma aggressivum f. europaeum</name>
    <dbReference type="NCBI Taxonomy" id="173218"/>
    <lineage>
        <taxon>Eukaryota</taxon>
        <taxon>Fungi</taxon>
        <taxon>Dikarya</taxon>
        <taxon>Ascomycota</taxon>
        <taxon>Pezizomycotina</taxon>
        <taxon>Sordariomycetes</taxon>
        <taxon>Hypocreomycetidae</taxon>
        <taxon>Hypocreales</taxon>
        <taxon>Hypocreaceae</taxon>
        <taxon>Trichoderma</taxon>
    </lineage>
</organism>
<feature type="region of interest" description="Disordered" evidence="1">
    <location>
        <begin position="59"/>
        <end position="92"/>
    </location>
</feature>
<keyword evidence="3" id="KW-1185">Reference proteome</keyword>
<accession>A0AAE1M9P8</accession>